<dbReference type="Proteomes" id="UP000805841">
    <property type="component" value="Unassembled WGS sequence"/>
</dbReference>
<comment type="subcellular location">
    <subcellularLocation>
        <location evidence="1">Cell inner membrane</location>
        <topology evidence="1">Multi-pass membrane protein</topology>
    </subcellularLocation>
    <subcellularLocation>
        <location evidence="9">Cell membrane</location>
        <topology evidence="9">Multi-pass membrane protein</topology>
    </subcellularLocation>
</comment>
<proteinExistence type="inferred from homology"/>
<evidence type="ECO:0000256" key="4">
    <source>
        <dbReference type="ARBA" id="ARBA00022475"/>
    </source>
</evidence>
<comment type="caution">
    <text evidence="11">The sequence shown here is derived from an EMBL/GenBank/DDBJ whole genome shotgun (WGS) entry which is preliminary data.</text>
</comment>
<evidence type="ECO:0000256" key="8">
    <source>
        <dbReference type="ARBA" id="ARBA00023136"/>
    </source>
</evidence>
<feature type="transmembrane region" description="Helical" evidence="9">
    <location>
        <begin position="87"/>
        <end position="114"/>
    </location>
</feature>
<evidence type="ECO:0000256" key="7">
    <source>
        <dbReference type="ARBA" id="ARBA00022989"/>
    </source>
</evidence>
<protein>
    <submittedName>
        <fullName evidence="11">Amino acid ABC transporter permease</fullName>
    </submittedName>
</protein>
<keyword evidence="7 9" id="KW-1133">Transmembrane helix</keyword>
<evidence type="ECO:0000256" key="3">
    <source>
        <dbReference type="ARBA" id="ARBA00022448"/>
    </source>
</evidence>
<evidence type="ECO:0000256" key="6">
    <source>
        <dbReference type="ARBA" id="ARBA00022970"/>
    </source>
</evidence>
<feature type="domain" description="ABC transmembrane type-1" evidence="10">
    <location>
        <begin position="90"/>
        <end position="296"/>
    </location>
</feature>
<evidence type="ECO:0000256" key="9">
    <source>
        <dbReference type="RuleBase" id="RU363032"/>
    </source>
</evidence>
<evidence type="ECO:0000256" key="2">
    <source>
        <dbReference type="ARBA" id="ARBA00010072"/>
    </source>
</evidence>
<sequence length="311" mass="34450">MTGLTPGDTSAHTTHGVARAQPLARDRAWDEQFPEDQLVVVRQRHPGRWVFATVLALLAVAMLRLVVSNPNFAWPTVAHYLFNPTILSGMWVTCWLTVVTMLLGVLLGVALAVMRLSRNPLIAGASASFIWFFRGTPVLVQIIFWYNLAILFPEVHLAVPFGPTLFSASMNDLITPFTAAILGLGLNEAAYMAEIVRAGIASVDEGQQEASRALGMRELKVMRRIILPQAMPFVIPPTGNETIGMLKMTSLVSVISLSDVLYSAQTIYSRTYETIPLLLVACFWYLLATSVLSLLQRRIERHFDKGRREPG</sequence>
<keyword evidence="3 9" id="KW-0813">Transport</keyword>
<dbReference type="PANTHER" id="PTHR30614:SF0">
    <property type="entry name" value="L-CYSTINE TRANSPORT SYSTEM PERMEASE PROTEIN TCYL"/>
    <property type="match status" value="1"/>
</dbReference>
<dbReference type="EMBL" id="JAAOCA010000006">
    <property type="protein sequence ID" value="MBD1598374.1"/>
    <property type="molecule type" value="Genomic_DNA"/>
</dbReference>
<dbReference type="CDD" id="cd06261">
    <property type="entry name" value="TM_PBP2"/>
    <property type="match status" value="1"/>
</dbReference>
<dbReference type="SUPFAM" id="SSF161098">
    <property type="entry name" value="MetI-like"/>
    <property type="match status" value="1"/>
</dbReference>
<dbReference type="InterPro" id="IPR000515">
    <property type="entry name" value="MetI-like"/>
</dbReference>
<dbReference type="RefSeq" id="WP_190418629.1">
    <property type="nucleotide sequence ID" value="NZ_JAAOCA010000006.1"/>
</dbReference>
<evidence type="ECO:0000313" key="12">
    <source>
        <dbReference type="Proteomes" id="UP000805841"/>
    </source>
</evidence>
<keyword evidence="4" id="KW-1003">Cell membrane</keyword>
<evidence type="ECO:0000256" key="5">
    <source>
        <dbReference type="ARBA" id="ARBA00022692"/>
    </source>
</evidence>
<feature type="transmembrane region" description="Helical" evidence="9">
    <location>
        <begin position="274"/>
        <end position="295"/>
    </location>
</feature>
<reference evidence="11 12" key="1">
    <citation type="journal article" date="2020" name="Insects">
        <title>Bacteria Belonging to Pseudomonas typographi sp. nov. from the Bark Beetle Ips typographus Have Genomic Potential to Aid in the Host Ecology.</title>
        <authorList>
            <person name="Peral-Aranega E."/>
            <person name="Saati-Santamaria Z."/>
            <person name="Kolarik M."/>
            <person name="Rivas R."/>
            <person name="Garcia-Fraile P."/>
        </authorList>
    </citation>
    <scope>NUCLEOTIDE SEQUENCE [LARGE SCALE GENOMIC DNA]</scope>
    <source>
        <strain evidence="11 12">CA3A</strain>
    </source>
</reference>
<accession>A0ABR7YZ21</accession>
<dbReference type="InterPro" id="IPR043429">
    <property type="entry name" value="ArtM/GltK/GlnP/TcyL/YhdX-like"/>
</dbReference>
<name>A0ABR7YZ21_9PSED</name>
<dbReference type="PROSITE" id="PS50928">
    <property type="entry name" value="ABC_TM1"/>
    <property type="match status" value="1"/>
</dbReference>
<dbReference type="Gene3D" id="1.10.3720.10">
    <property type="entry name" value="MetI-like"/>
    <property type="match status" value="1"/>
</dbReference>
<keyword evidence="12" id="KW-1185">Reference proteome</keyword>
<dbReference type="Pfam" id="PF00528">
    <property type="entry name" value="BPD_transp_1"/>
    <property type="match status" value="1"/>
</dbReference>
<feature type="transmembrane region" description="Helical" evidence="9">
    <location>
        <begin position="121"/>
        <end position="146"/>
    </location>
</feature>
<feature type="transmembrane region" description="Helical" evidence="9">
    <location>
        <begin position="49"/>
        <end position="67"/>
    </location>
</feature>
<dbReference type="InterPro" id="IPR010065">
    <property type="entry name" value="AA_ABC_transptr_permease_3TM"/>
</dbReference>
<dbReference type="PANTHER" id="PTHR30614">
    <property type="entry name" value="MEMBRANE COMPONENT OF AMINO ACID ABC TRANSPORTER"/>
    <property type="match status" value="1"/>
</dbReference>
<keyword evidence="5 9" id="KW-0812">Transmembrane</keyword>
<keyword evidence="6" id="KW-0029">Amino-acid transport</keyword>
<organism evidence="11 12">
    <name type="scientific">Pseudomonas typographi</name>
    <dbReference type="NCBI Taxonomy" id="2715964"/>
    <lineage>
        <taxon>Bacteria</taxon>
        <taxon>Pseudomonadati</taxon>
        <taxon>Pseudomonadota</taxon>
        <taxon>Gammaproteobacteria</taxon>
        <taxon>Pseudomonadales</taxon>
        <taxon>Pseudomonadaceae</taxon>
        <taxon>Pseudomonas</taxon>
    </lineage>
</organism>
<dbReference type="NCBIfam" id="TIGR01726">
    <property type="entry name" value="HEQRo_perm_3TM"/>
    <property type="match status" value="1"/>
</dbReference>
<gene>
    <name evidence="11" type="ORF">HAQ05_06600</name>
</gene>
<dbReference type="InterPro" id="IPR035906">
    <property type="entry name" value="MetI-like_sf"/>
</dbReference>
<keyword evidence="8 9" id="KW-0472">Membrane</keyword>
<evidence type="ECO:0000313" key="11">
    <source>
        <dbReference type="EMBL" id="MBD1598374.1"/>
    </source>
</evidence>
<evidence type="ECO:0000259" key="10">
    <source>
        <dbReference type="PROSITE" id="PS50928"/>
    </source>
</evidence>
<comment type="similarity">
    <text evidence="2">Belongs to the binding-protein-dependent transport system permease family. HisMQ subfamily.</text>
</comment>
<evidence type="ECO:0000256" key="1">
    <source>
        <dbReference type="ARBA" id="ARBA00004429"/>
    </source>
</evidence>